<evidence type="ECO:0000313" key="7">
    <source>
        <dbReference type="EMBL" id="MBK1827698.1"/>
    </source>
</evidence>
<evidence type="ECO:0000256" key="5">
    <source>
        <dbReference type="ARBA" id="ARBA00029440"/>
    </source>
</evidence>
<dbReference type="Pfam" id="PF00977">
    <property type="entry name" value="His_biosynth"/>
    <property type="match status" value="1"/>
</dbReference>
<evidence type="ECO:0000256" key="4">
    <source>
        <dbReference type="ARBA" id="ARBA00023235"/>
    </source>
</evidence>
<dbReference type="Proteomes" id="UP000658278">
    <property type="component" value="Unassembled WGS sequence"/>
</dbReference>
<dbReference type="FunFam" id="3.20.20.70:FF:000110">
    <property type="entry name" value="1-(5-phosphoribosyl)-5-[(5-phosphoribosylamino)methylideneamino] imidazole-4-carboxamide isomerase, chloroplastic"/>
    <property type="match status" value="1"/>
</dbReference>
<gene>
    <name evidence="7" type="primary">hisA</name>
    <name evidence="7" type="ORF">JIN81_11765</name>
</gene>
<organism evidence="7 8">
    <name type="scientific">Haloferula rosea</name>
    <dbReference type="NCBI Taxonomy" id="490093"/>
    <lineage>
        <taxon>Bacteria</taxon>
        <taxon>Pseudomonadati</taxon>
        <taxon>Verrucomicrobiota</taxon>
        <taxon>Verrucomicrobiia</taxon>
        <taxon>Verrucomicrobiales</taxon>
        <taxon>Verrucomicrobiaceae</taxon>
        <taxon>Haloferula</taxon>
    </lineage>
</organism>
<evidence type="ECO:0000256" key="3">
    <source>
        <dbReference type="ARBA" id="ARBA00023102"/>
    </source>
</evidence>
<dbReference type="InterPro" id="IPR044524">
    <property type="entry name" value="Isoase_HisA-like"/>
</dbReference>
<dbReference type="InterPro" id="IPR006062">
    <property type="entry name" value="His_biosynth"/>
</dbReference>
<dbReference type="InterPro" id="IPR011060">
    <property type="entry name" value="RibuloseP-bd_barrel"/>
</dbReference>
<evidence type="ECO:0000256" key="2">
    <source>
        <dbReference type="ARBA" id="ARBA00022605"/>
    </source>
</evidence>
<dbReference type="GO" id="GO:0000105">
    <property type="term" value="P:L-histidine biosynthetic process"/>
    <property type="evidence" value="ECO:0007669"/>
    <property type="project" value="UniProtKB-KW"/>
</dbReference>
<sequence>MTRFRPCIDLHAGKVKQIVGGTLRDEGAGPIENFVSEQSPASFARRFRSDDLRGGHVIKLGPGNHDAAREALAAWPGGLQLGGGVTEANASEWLDAGASHVIVTSWLFEDGERFSDERLARLVEKVGAEKLVIDLSCRRVADGWRVATNRWQTLTDMKLDPPSLDRLAGSCDEFLIHAADVEGLCGGIDEELVGMLGQWRGGVVTYAGGAASMADVERVGELSGGHVDVTVGSALDIFGGQGVTYRELVDWNRRSSEPGKAC</sequence>
<dbReference type="AlphaFoldDB" id="A0A934RDJ1"/>
<dbReference type="PANTHER" id="PTHR43090">
    <property type="entry name" value="1-(5-PHOSPHORIBOSYL)-5-[(5-PHOSPHORIBOSYLAMINO)METHYLIDENEAMINO] IMIDAZOLE-4-CARBOXAMIDE ISOMERASE"/>
    <property type="match status" value="1"/>
</dbReference>
<keyword evidence="8" id="KW-1185">Reference proteome</keyword>
<dbReference type="GO" id="GO:0005737">
    <property type="term" value="C:cytoplasm"/>
    <property type="evidence" value="ECO:0007669"/>
    <property type="project" value="TreeGrafter"/>
</dbReference>
<keyword evidence="2 6" id="KW-0028">Amino-acid biosynthesis</keyword>
<dbReference type="InterPro" id="IPR013785">
    <property type="entry name" value="Aldolase_TIM"/>
</dbReference>
<evidence type="ECO:0000313" key="8">
    <source>
        <dbReference type="Proteomes" id="UP000658278"/>
    </source>
</evidence>
<dbReference type="RefSeq" id="WP_200279565.1">
    <property type="nucleotide sequence ID" value="NZ_JAENII010000008.1"/>
</dbReference>
<comment type="similarity">
    <text evidence="1 6">Belongs to the HisA/HisF family.</text>
</comment>
<keyword evidence="3 6" id="KW-0368">Histidine biosynthesis</keyword>
<reference evidence="7" key="1">
    <citation type="submission" date="2021-01" db="EMBL/GenBank/DDBJ databases">
        <title>Modified the classification status of verrucomicrobia.</title>
        <authorList>
            <person name="Feng X."/>
        </authorList>
    </citation>
    <scope>NUCLEOTIDE SEQUENCE</scope>
    <source>
        <strain evidence="7">KCTC 22201</strain>
    </source>
</reference>
<proteinExistence type="inferred from homology"/>
<comment type="pathway">
    <text evidence="5">Amino-acid biosynthesis.</text>
</comment>
<comment type="caution">
    <text evidence="7">The sequence shown here is derived from an EMBL/GenBank/DDBJ whole genome shotgun (WGS) entry which is preliminary data.</text>
</comment>
<dbReference type="CDD" id="cd04723">
    <property type="entry name" value="HisA_HisF"/>
    <property type="match status" value="1"/>
</dbReference>
<dbReference type="PANTHER" id="PTHR43090:SF2">
    <property type="entry name" value="1-(5-PHOSPHORIBOSYL)-5-[(5-PHOSPHORIBOSYLAMINO)METHYLIDENEAMINO] IMIDAZOLE-4-CARBOXAMIDE ISOMERASE"/>
    <property type="match status" value="1"/>
</dbReference>
<accession>A0A934RDJ1</accession>
<dbReference type="Gene3D" id="3.20.20.70">
    <property type="entry name" value="Aldolase class I"/>
    <property type="match status" value="1"/>
</dbReference>
<keyword evidence="4 7" id="KW-0413">Isomerase</keyword>
<name>A0A934RDJ1_9BACT</name>
<dbReference type="GO" id="GO:0003949">
    <property type="term" value="F:1-(5-phosphoribosyl)-5-[(5-phosphoribosylamino)methylideneamino]imidazole-4-carboxamide isomerase activity"/>
    <property type="evidence" value="ECO:0007669"/>
    <property type="project" value="InterPro"/>
</dbReference>
<dbReference type="NCBIfam" id="TIGR02129">
    <property type="entry name" value="hisA_euk"/>
    <property type="match status" value="1"/>
</dbReference>
<dbReference type="SUPFAM" id="SSF51366">
    <property type="entry name" value="Ribulose-phoshate binding barrel"/>
    <property type="match status" value="1"/>
</dbReference>
<dbReference type="GO" id="GO:0000162">
    <property type="term" value="P:L-tryptophan biosynthetic process"/>
    <property type="evidence" value="ECO:0007669"/>
    <property type="project" value="TreeGrafter"/>
</dbReference>
<dbReference type="InterPro" id="IPR011858">
    <property type="entry name" value="His6/HISN3"/>
</dbReference>
<protein>
    <submittedName>
        <fullName evidence="7">Phosphoribosylformimino-5-aminoimidazole carboxamide ribotide isomerase</fullName>
    </submittedName>
</protein>
<evidence type="ECO:0000256" key="1">
    <source>
        <dbReference type="ARBA" id="ARBA00009667"/>
    </source>
</evidence>
<dbReference type="EMBL" id="JAENII010000008">
    <property type="protein sequence ID" value="MBK1827698.1"/>
    <property type="molecule type" value="Genomic_DNA"/>
</dbReference>
<evidence type="ECO:0000256" key="6">
    <source>
        <dbReference type="RuleBase" id="RU003657"/>
    </source>
</evidence>